<keyword evidence="1 4" id="KW-0663">Pyridoxal phosphate</keyword>
<dbReference type="GO" id="GO:0000271">
    <property type="term" value="P:polysaccharide biosynthetic process"/>
    <property type="evidence" value="ECO:0007669"/>
    <property type="project" value="TreeGrafter"/>
</dbReference>
<feature type="active site" description="Proton acceptor" evidence="3">
    <location>
        <position position="192"/>
    </location>
</feature>
<dbReference type="PIRSF" id="PIRSF000390">
    <property type="entry name" value="PLP_StrS"/>
    <property type="match status" value="1"/>
</dbReference>
<dbReference type="SUPFAM" id="SSF53383">
    <property type="entry name" value="PLP-dependent transferases"/>
    <property type="match status" value="1"/>
</dbReference>
<feature type="modified residue" description="N6-(pyridoxal phosphate)lysine" evidence="4">
    <location>
        <position position="192"/>
    </location>
</feature>
<dbReference type="InterPro" id="IPR015421">
    <property type="entry name" value="PyrdxlP-dep_Trfase_major"/>
</dbReference>
<dbReference type="Proteomes" id="UP000230821">
    <property type="component" value="Unassembled WGS sequence"/>
</dbReference>
<evidence type="ECO:0000256" key="3">
    <source>
        <dbReference type="PIRSR" id="PIRSR000390-1"/>
    </source>
</evidence>
<dbReference type="GO" id="GO:0008483">
    <property type="term" value="F:transaminase activity"/>
    <property type="evidence" value="ECO:0007669"/>
    <property type="project" value="TreeGrafter"/>
</dbReference>
<evidence type="ECO:0000256" key="1">
    <source>
        <dbReference type="ARBA" id="ARBA00022898"/>
    </source>
</evidence>
<organism evidence="6 7">
    <name type="scientific">candidate division KSB3 bacterium</name>
    <dbReference type="NCBI Taxonomy" id="2044937"/>
    <lineage>
        <taxon>Bacteria</taxon>
        <taxon>candidate division KSB3</taxon>
    </lineage>
</organism>
<dbReference type="InterPro" id="IPR015422">
    <property type="entry name" value="PyrdxlP-dep_Trfase_small"/>
</dbReference>
<dbReference type="PANTHER" id="PTHR30244:SF36">
    <property type="entry name" value="3-OXO-GLUCOSE-6-PHOSPHATE:GLUTAMATE AMINOTRANSFERASE"/>
    <property type="match status" value="1"/>
</dbReference>
<reference evidence="6 7" key="1">
    <citation type="submission" date="2017-10" db="EMBL/GenBank/DDBJ databases">
        <title>Novel microbial diversity and functional potential in the marine mammal oral microbiome.</title>
        <authorList>
            <person name="Dudek N.K."/>
            <person name="Sun C.L."/>
            <person name="Burstein D."/>
            <person name="Kantor R.S."/>
            <person name="Aliaga Goltsman D.S."/>
            <person name="Bik E.M."/>
            <person name="Thomas B.C."/>
            <person name="Banfield J.F."/>
            <person name="Relman D.A."/>
        </authorList>
    </citation>
    <scope>NUCLEOTIDE SEQUENCE [LARGE SCALE GENOMIC DNA]</scope>
    <source>
        <strain evidence="6">DOLJORAL78_47_16</strain>
    </source>
</reference>
<dbReference type="Pfam" id="PF01041">
    <property type="entry name" value="DegT_DnrJ_EryC1"/>
    <property type="match status" value="1"/>
</dbReference>
<proteinExistence type="inferred from homology"/>
<name>A0A2G6K913_9BACT</name>
<evidence type="ECO:0000313" key="6">
    <source>
        <dbReference type="EMBL" id="PIE31850.1"/>
    </source>
</evidence>
<dbReference type="EMBL" id="PDSK01000127">
    <property type="protein sequence ID" value="PIE31850.1"/>
    <property type="molecule type" value="Genomic_DNA"/>
</dbReference>
<dbReference type="AlphaFoldDB" id="A0A2G6K913"/>
<comment type="similarity">
    <text evidence="2 5">Belongs to the DegT/DnrJ/EryC1 family.</text>
</comment>
<gene>
    <name evidence="6" type="ORF">CSA56_17245</name>
</gene>
<evidence type="ECO:0000256" key="4">
    <source>
        <dbReference type="PIRSR" id="PIRSR000390-2"/>
    </source>
</evidence>
<dbReference type="InterPro" id="IPR000653">
    <property type="entry name" value="DegT/StrS_aminotransferase"/>
</dbReference>
<dbReference type="CDD" id="cd00616">
    <property type="entry name" value="AHBA_syn"/>
    <property type="match status" value="1"/>
</dbReference>
<accession>A0A2G6K913</accession>
<dbReference type="InterPro" id="IPR015424">
    <property type="entry name" value="PyrdxlP-dep_Trfase"/>
</dbReference>
<dbReference type="FunFam" id="3.40.640.10:FF:000089">
    <property type="entry name" value="Aminotransferase, DegT/DnrJ/EryC1/StrS family"/>
    <property type="match status" value="1"/>
</dbReference>
<dbReference type="PANTHER" id="PTHR30244">
    <property type="entry name" value="TRANSAMINASE"/>
    <property type="match status" value="1"/>
</dbReference>
<protein>
    <submittedName>
        <fullName evidence="6">Transcriptional regulator</fullName>
    </submittedName>
</protein>
<evidence type="ECO:0000256" key="2">
    <source>
        <dbReference type="ARBA" id="ARBA00037999"/>
    </source>
</evidence>
<evidence type="ECO:0000256" key="5">
    <source>
        <dbReference type="RuleBase" id="RU004508"/>
    </source>
</evidence>
<evidence type="ECO:0000313" key="7">
    <source>
        <dbReference type="Proteomes" id="UP000230821"/>
    </source>
</evidence>
<sequence length="373" mass="41270">MNVPLLDLQAQYATIKHEIEPVVQQVLDSQRFILGPEVQAFEQEVADYSNTRFAIGVSSGTDALLLSLMAAEIGPGDQVITTPYTFFATGGSISRVGATPIFVDIDPKTYNLNPALIERAITPQTKAIIPVHLYGQCADMKPFLDVADKHGLIVIEDAAQAIGAEYGGMGDGKAHRAGSMGQFGCFSFFPSKNLGAFGDGGMVVTSDEALAQRVKHLRGHGGRDKYHNYIIGMNGRLDALQAAILRVKLPHLDEWSTARQRHAAYYNEAFQAIEQVQTPYTAPGNRHIYNQYVLRVPRRDELQAHLSEHHIGNALYYPVPLHLQECYEPLGYQESDLPEAEKAAGETIALPVYPELPQEQQDYVIEVIEKFYQ</sequence>
<dbReference type="Gene3D" id="3.90.1150.10">
    <property type="entry name" value="Aspartate Aminotransferase, domain 1"/>
    <property type="match status" value="1"/>
</dbReference>
<dbReference type="Gene3D" id="3.40.640.10">
    <property type="entry name" value="Type I PLP-dependent aspartate aminotransferase-like (Major domain)"/>
    <property type="match status" value="1"/>
</dbReference>
<comment type="caution">
    <text evidence="6">The sequence shown here is derived from an EMBL/GenBank/DDBJ whole genome shotgun (WGS) entry which is preliminary data.</text>
</comment>
<dbReference type="GO" id="GO:0030170">
    <property type="term" value="F:pyridoxal phosphate binding"/>
    <property type="evidence" value="ECO:0007669"/>
    <property type="project" value="UniProtKB-ARBA"/>
</dbReference>